<feature type="compositionally biased region" description="Basic residues" evidence="1">
    <location>
        <begin position="327"/>
        <end position="339"/>
    </location>
</feature>
<evidence type="ECO:0000313" key="2">
    <source>
        <dbReference type="EMBL" id="MDQ0936197.1"/>
    </source>
</evidence>
<gene>
    <name evidence="2" type="ORF">QFZ49_006172</name>
</gene>
<reference evidence="2 3" key="1">
    <citation type="submission" date="2023-07" db="EMBL/GenBank/DDBJ databases">
        <title>Comparative genomics of wheat-associated soil bacteria to identify genetic determinants of phenazine resistance.</title>
        <authorList>
            <person name="Mouncey N."/>
        </authorList>
    </citation>
    <scope>NUCLEOTIDE SEQUENCE [LARGE SCALE GENOMIC DNA]</scope>
    <source>
        <strain evidence="2 3">W2I16</strain>
    </source>
</reference>
<name>A0ABU0RYG5_9ACTN</name>
<dbReference type="EMBL" id="JAUSZS010000008">
    <property type="protein sequence ID" value="MDQ0936197.1"/>
    <property type="molecule type" value="Genomic_DNA"/>
</dbReference>
<evidence type="ECO:0000313" key="3">
    <source>
        <dbReference type="Proteomes" id="UP001223072"/>
    </source>
</evidence>
<evidence type="ECO:0000256" key="1">
    <source>
        <dbReference type="SAM" id="MobiDB-lite"/>
    </source>
</evidence>
<feature type="compositionally biased region" description="Basic and acidic residues" evidence="1">
    <location>
        <begin position="155"/>
        <end position="168"/>
    </location>
</feature>
<protein>
    <submittedName>
        <fullName evidence="2">Uncharacterized protein</fullName>
    </submittedName>
</protein>
<feature type="region of interest" description="Disordered" evidence="1">
    <location>
        <begin position="310"/>
        <end position="344"/>
    </location>
</feature>
<accession>A0ABU0RYG5</accession>
<dbReference type="Proteomes" id="UP001223072">
    <property type="component" value="Unassembled WGS sequence"/>
</dbReference>
<keyword evidence="3" id="KW-1185">Reference proteome</keyword>
<feature type="region of interest" description="Disordered" evidence="1">
    <location>
        <begin position="134"/>
        <end position="235"/>
    </location>
</feature>
<sequence>MGPGSQQGVGRVRGVQIVVEHAVHGHAPDVVTVVPGDQFGGVGAQQVVEGVPAGHMFGEQVSANQLGQQDTGARQRYVGQRGDRRQGGVGAGVQPQQAEEPGGVGTERLVGPGEHRPYLARGLPAVQGVQASVGPAQLPGERRERQTGLGGGAGGDDRQCERQPRALADDLPYGHVLGRHPVRSQPADQQLPGLGGTEQAEGQQMGPLGGGESGQRSPAGDQRQTPGGPGQQWPDLLGVAGVVQHHQHPPPGQQAAVQPDLRLQTGRDTGRRHPEGVQEPPYRLRRAHRRPTGVEPVQIHIQLAVRKGPLSPARPVHGQRGLAHPGGTRHRRDHHRRRLVDRGGEDLLEPGEFLAAPGESAYAHGQLYGYVTRPRRR</sequence>
<feature type="region of interest" description="Disordered" evidence="1">
    <location>
        <begin position="81"/>
        <end position="118"/>
    </location>
</feature>
<proteinExistence type="predicted"/>
<comment type="caution">
    <text evidence="2">The sequence shown here is derived from an EMBL/GenBank/DDBJ whole genome shotgun (WGS) entry which is preliminary data.</text>
</comment>
<organism evidence="2 3">
    <name type="scientific">Streptomyces turgidiscabies</name>
    <dbReference type="NCBI Taxonomy" id="85558"/>
    <lineage>
        <taxon>Bacteria</taxon>
        <taxon>Bacillati</taxon>
        <taxon>Actinomycetota</taxon>
        <taxon>Actinomycetes</taxon>
        <taxon>Kitasatosporales</taxon>
        <taxon>Streptomycetaceae</taxon>
        <taxon>Streptomyces</taxon>
    </lineage>
</organism>